<sequence>MKCEICNSEIPKDKNSVVCSEICSSIRTKMIEIKRKYFPTNGCQNCWGDLHQGCSEQCKKEFREASIFNKDLWSLIRLIYPKKL</sequence>
<dbReference type="AlphaFoldDB" id="A0A6M3KWH8"/>
<evidence type="ECO:0000313" key="1">
    <source>
        <dbReference type="EMBL" id="QJA86062.1"/>
    </source>
</evidence>
<organism evidence="1">
    <name type="scientific">viral metagenome</name>
    <dbReference type="NCBI Taxonomy" id="1070528"/>
    <lineage>
        <taxon>unclassified sequences</taxon>
        <taxon>metagenomes</taxon>
        <taxon>organismal metagenomes</taxon>
    </lineage>
</organism>
<name>A0A6M3KWH8_9ZZZZ</name>
<reference evidence="1" key="1">
    <citation type="submission" date="2020-03" db="EMBL/GenBank/DDBJ databases">
        <title>The deep terrestrial virosphere.</title>
        <authorList>
            <person name="Holmfeldt K."/>
            <person name="Nilsson E."/>
            <person name="Simone D."/>
            <person name="Lopez-Fernandez M."/>
            <person name="Wu X."/>
            <person name="de Brujin I."/>
            <person name="Lundin D."/>
            <person name="Andersson A."/>
            <person name="Bertilsson S."/>
            <person name="Dopson M."/>
        </authorList>
    </citation>
    <scope>NUCLEOTIDE SEQUENCE</scope>
    <source>
        <strain evidence="1">MM415B02141</strain>
    </source>
</reference>
<dbReference type="EMBL" id="MT142612">
    <property type="protein sequence ID" value="QJA86062.1"/>
    <property type="molecule type" value="Genomic_DNA"/>
</dbReference>
<protein>
    <submittedName>
        <fullName evidence="1">Uncharacterized protein</fullName>
    </submittedName>
</protein>
<accession>A0A6M3KWH8</accession>
<gene>
    <name evidence="1" type="ORF">MM415B02141_0003</name>
</gene>
<proteinExistence type="predicted"/>